<protein>
    <submittedName>
        <fullName evidence="2">Uncharacterized protein</fullName>
    </submittedName>
</protein>
<keyword evidence="3" id="KW-1185">Reference proteome</keyword>
<accession>A0ABZ2IVJ6</accession>
<feature type="region of interest" description="Disordered" evidence="1">
    <location>
        <begin position="270"/>
        <end position="289"/>
    </location>
</feature>
<evidence type="ECO:0000256" key="1">
    <source>
        <dbReference type="SAM" id="MobiDB-lite"/>
    </source>
</evidence>
<reference evidence="2 3" key="1">
    <citation type="submission" date="2024-03" db="EMBL/GenBank/DDBJ databases">
        <title>Phenotype and Genome Characterization of a Sulfate-Reducing Bacterium Pseudodesulfovibrio sp. strain 5S69, isolated from Petroleum Reservoir in Tatarstan (Russia).</title>
        <authorList>
            <person name="Bidzhieva S.K."/>
            <person name="Kadnikov V."/>
            <person name="Tourova T.P."/>
            <person name="Samigullina S.R."/>
            <person name="Sokolova D.S."/>
            <person name="Poltaraus A.B."/>
            <person name="Avtukh A.N."/>
            <person name="Tereshina V.M."/>
            <person name="Mardanov A.V."/>
            <person name="Nazina T.N."/>
        </authorList>
    </citation>
    <scope>NUCLEOTIDE SEQUENCE [LARGE SCALE GENOMIC DNA]</scope>
    <source>
        <strain evidence="2 3">5S69</strain>
    </source>
</reference>
<feature type="compositionally biased region" description="Basic and acidic residues" evidence="1">
    <location>
        <begin position="277"/>
        <end position="289"/>
    </location>
</feature>
<dbReference type="RefSeq" id="WP_338667761.1">
    <property type="nucleotide sequence ID" value="NZ_CP146609.1"/>
</dbReference>
<gene>
    <name evidence="2" type="ORF">V8V93_16735</name>
</gene>
<organism evidence="2 3">
    <name type="scientific">Pseudodesulfovibrio methanolicus</name>
    <dbReference type="NCBI Taxonomy" id="3126690"/>
    <lineage>
        <taxon>Bacteria</taxon>
        <taxon>Pseudomonadati</taxon>
        <taxon>Thermodesulfobacteriota</taxon>
        <taxon>Desulfovibrionia</taxon>
        <taxon>Desulfovibrionales</taxon>
        <taxon>Desulfovibrionaceae</taxon>
    </lineage>
</organism>
<dbReference type="EMBL" id="CP146609">
    <property type="protein sequence ID" value="WWX22078.1"/>
    <property type="molecule type" value="Genomic_DNA"/>
</dbReference>
<evidence type="ECO:0000313" key="2">
    <source>
        <dbReference type="EMBL" id="WWX22078.1"/>
    </source>
</evidence>
<dbReference type="Proteomes" id="UP001385389">
    <property type="component" value="Chromosome"/>
</dbReference>
<sequence>MMKTKRPGYRENGEIDTRDAYQVEIFCSWPQLFQAPEGIARQVNRDGGYLRISEPGMSANDWAHRVNEYKRHGLIPGPIRHRDLRWDGLDITRLIDKLGRIQVLGTPDLLFLPGYDPQQPGLLTCDIAGFCLADKSLYGRMLGTALTIGVVHIDNVRTLEKASLLHCRRAPLTPAVVARQGVQIIGQENLPEKTILSKGVPDGGCCRISTHCLFCGTPVKVRGLLRRGKPHFEIDTQPICDHLRLRMAPAPDGKRHELYVIHEQQPLKSRATCGTEAAERREADRNGNG</sequence>
<proteinExistence type="predicted"/>
<name>A0ABZ2IVJ6_9BACT</name>
<evidence type="ECO:0000313" key="3">
    <source>
        <dbReference type="Proteomes" id="UP001385389"/>
    </source>
</evidence>